<proteinExistence type="predicted"/>
<organism evidence="1 2">
    <name type="scientific">Burkholderia aenigmatica</name>
    <dbReference type="NCBI Taxonomy" id="2015348"/>
    <lineage>
        <taxon>Bacteria</taxon>
        <taxon>Pseudomonadati</taxon>
        <taxon>Pseudomonadota</taxon>
        <taxon>Betaproteobacteria</taxon>
        <taxon>Burkholderiales</taxon>
        <taxon>Burkholderiaceae</taxon>
        <taxon>Burkholderia</taxon>
        <taxon>Burkholderia cepacia complex</taxon>
    </lineage>
</organism>
<comment type="caution">
    <text evidence="1">The sequence shown here is derived from an EMBL/GenBank/DDBJ whole genome shotgun (WGS) entry which is preliminary data.</text>
</comment>
<reference evidence="2" key="1">
    <citation type="submission" date="2017-06" db="EMBL/GenBank/DDBJ databases">
        <authorList>
            <person name="LiPuma J."/>
            <person name="Spilker T."/>
        </authorList>
    </citation>
    <scope>NUCLEOTIDE SEQUENCE [LARGE SCALE GENOMIC DNA]</scope>
    <source>
        <strain evidence="2">AU17325</strain>
    </source>
</reference>
<sequence>MPDALCVTGGLPIGKATQTSDKSLAVVELYFSWYAEFLEQDLGVLGLLFEMIKRHDGDSLEGFGMSDARYLHPKPKGFVVAL</sequence>
<dbReference type="EMBL" id="NKFA01000052">
    <property type="protein sequence ID" value="OXI29629.1"/>
    <property type="molecule type" value="Genomic_DNA"/>
</dbReference>
<dbReference type="Proteomes" id="UP000214600">
    <property type="component" value="Unassembled WGS sequence"/>
</dbReference>
<name>A0A228HIA0_9BURK</name>
<dbReference type="AlphaFoldDB" id="A0A228HIA0"/>
<accession>A0A228HIA0</accession>
<evidence type="ECO:0000313" key="2">
    <source>
        <dbReference type="Proteomes" id="UP000214600"/>
    </source>
</evidence>
<protein>
    <submittedName>
        <fullName evidence="1">Uncharacterized protein</fullName>
    </submittedName>
</protein>
<gene>
    <name evidence="1" type="ORF">CFB84_43575</name>
</gene>
<evidence type="ECO:0000313" key="1">
    <source>
        <dbReference type="EMBL" id="OXI29629.1"/>
    </source>
</evidence>
<reference evidence="1 2" key="2">
    <citation type="submission" date="2017-08" db="EMBL/GenBank/DDBJ databases">
        <title>WGS of novel Burkholderia cepaca complex species.</title>
        <authorList>
            <person name="Lipuma J."/>
            <person name="Spilker T."/>
        </authorList>
    </citation>
    <scope>NUCLEOTIDE SEQUENCE [LARGE SCALE GENOMIC DNA]</scope>
    <source>
        <strain evidence="1 2">AU17325</strain>
    </source>
</reference>